<feature type="region of interest" description="Disordered" evidence="1">
    <location>
        <begin position="234"/>
        <end position="257"/>
    </location>
</feature>
<protein>
    <submittedName>
        <fullName evidence="2">Peptidase</fullName>
    </submittedName>
</protein>
<evidence type="ECO:0000313" key="3">
    <source>
        <dbReference type="Proteomes" id="UP000343335"/>
    </source>
</evidence>
<dbReference type="EMBL" id="CABPSA010000001">
    <property type="protein sequence ID" value="VVD68446.1"/>
    <property type="molecule type" value="Genomic_DNA"/>
</dbReference>
<proteinExistence type="predicted"/>
<organism evidence="2 3">
    <name type="scientific">Pandoraea commovens</name>
    <dbReference type="NCBI Taxonomy" id="2508289"/>
    <lineage>
        <taxon>Bacteria</taxon>
        <taxon>Pseudomonadati</taxon>
        <taxon>Pseudomonadota</taxon>
        <taxon>Betaproteobacteria</taxon>
        <taxon>Burkholderiales</taxon>
        <taxon>Burkholderiaceae</taxon>
        <taxon>Pandoraea</taxon>
    </lineage>
</organism>
<evidence type="ECO:0000256" key="1">
    <source>
        <dbReference type="SAM" id="MobiDB-lite"/>
    </source>
</evidence>
<dbReference type="AlphaFoldDB" id="A0A5E4RY70"/>
<dbReference type="Proteomes" id="UP000343335">
    <property type="component" value="Unassembled WGS sequence"/>
</dbReference>
<accession>A0A5E4RY70</accession>
<gene>
    <name evidence="2" type="ORF">PCO31010_00481</name>
</gene>
<name>A0A5E4RY70_9BURK</name>
<sequence>MDKTTLPQAKGLANWIEVFRAGSHTDAKGQHITFSRADLDQMVANHALGAAPAVLGHPKHNDPAYAWTSDIKRDGDTLFARFEDINPQFAAGVESGAYRNRSVSVFKDPQHGWRVRHVGWLGATPPAIDGLRPVEFSDGQECFEFAAPGVAQLGWGLNSAARLFRGIREWIIGSQGMEVADSVLPNYQVESIEEAARAANDADTASAIPAFSHPGGNDVNFTKDDLDRARQEGMAQGRETATAEFSQRVDEADARTARVEGERRAERIQTQIAGWLDEGRVLPAEKTGLAEFMAQIETAGQSFEFSANNGTVTKTPAQWFAEFMSARAPVIKLGQREDGGTPTDVNDAAALAEKAKEFMTSQAAKGVTVSYADAVMKVSTSAAAG</sequence>
<reference evidence="2 3" key="1">
    <citation type="submission" date="2019-08" db="EMBL/GenBank/DDBJ databases">
        <authorList>
            <person name="Peeters C."/>
        </authorList>
    </citation>
    <scope>NUCLEOTIDE SEQUENCE [LARGE SCALE GENOMIC DNA]</scope>
    <source>
        <strain evidence="2 3">LMG 31010</strain>
    </source>
</reference>
<dbReference type="OrthoDB" id="9816412at2"/>
<feature type="compositionally biased region" description="Basic and acidic residues" evidence="1">
    <location>
        <begin position="247"/>
        <end position="257"/>
    </location>
</feature>
<evidence type="ECO:0000313" key="2">
    <source>
        <dbReference type="EMBL" id="VVD68446.1"/>
    </source>
</evidence>